<proteinExistence type="predicted"/>
<evidence type="ECO:0000313" key="2">
    <source>
        <dbReference type="Proteomes" id="UP000789525"/>
    </source>
</evidence>
<dbReference type="Proteomes" id="UP000789525">
    <property type="component" value="Unassembled WGS sequence"/>
</dbReference>
<feature type="non-terminal residue" evidence="1">
    <location>
        <position position="1"/>
    </location>
</feature>
<organism evidence="1 2">
    <name type="scientific">Acaulospora colombiana</name>
    <dbReference type="NCBI Taxonomy" id="27376"/>
    <lineage>
        <taxon>Eukaryota</taxon>
        <taxon>Fungi</taxon>
        <taxon>Fungi incertae sedis</taxon>
        <taxon>Mucoromycota</taxon>
        <taxon>Glomeromycotina</taxon>
        <taxon>Glomeromycetes</taxon>
        <taxon>Diversisporales</taxon>
        <taxon>Acaulosporaceae</taxon>
        <taxon>Acaulospora</taxon>
    </lineage>
</organism>
<reference evidence="1" key="1">
    <citation type="submission" date="2021-06" db="EMBL/GenBank/DDBJ databases">
        <authorList>
            <person name="Kallberg Y."/>
            <person name="Tangrot J."/>
            <person name="Rosling A."/>
        </authorList>
    </citation>
    <scope>NUCLEOTIDE SEQUENCE</scope>
    <source>
        <strain evidence="1">CL356</strain>
    </source>
</reference>
<feature type="non-terminal residue" evidence="1">
    <location>
        <position position="299"/>
    </location>
</feature>
<dbReference type="EMBL" id="CAJVPT010049002">
    <property type="protein sequence ID" value="CAG8743102.1"/>
    <property type="molecule type" value="Genomic_DNA"/>
</dbReference>
<evidence type="ECO:0000313" key="1">
    <source>
        <dbReference type="EMBL" id="CAG8743102.1"/>
    </source>
</evidence>
<accession>A0ACA9Q9B2</accession>
<gene>
    <name evidence="1" type="ORF">ACOLOM_LOCUS12284</name>
</gene>
<sequence>WIGDEVTKLETVLDVIGDHHSSCLPKTRINVLNAIREWADDPSSPQIWWLTDVAGAGKSTIAKHLSDEWRRERKLGACFFFDKNRRETSNTHRFCETIAYQFATNHLTLRPSVIHGIRELHSDPSFAPLVDKLREMVIGPVKGSGLILVIDALDECDKADRGKLLHNLLDLLPQARPTKLLVTSRAESDLAHHLERYRSKTDSLHDVDLQSNQNDISIFVENQLSSLVLSSILGQNDVKLLSQRVSCLFILASTACKAINDDLDPRAMLEILLSPKSNALLGINELYETILRKACINPQ</sequence>
<name>A0ACA9Q9B2_9GLOM</name>
<keyword evidence="2" id="KW-1185">Reference proteome</keyword>
<comment type="caution">
    <text evidence="1">The sequence shown here is derived from an EMBL/GenBank/DDBJ whole genome shotgun (WGS) entry which is preliminary data.</text>
</comment>
<protein>
    <submittedName>
        <fullName evidence="1">3448_t:CDS:1</fullName>
    </submittedName>
</protein>